<dbReference type="InterPro" id="IPR000834">
    <property type="entry name" value="Peptidase_M14"/>
</dbReference>
<dbReference type="InterPro" id="IPR040626">
    <property type="entry name" value="Pepdidase_M14_N"/>
</dbReference>
<dbReference type="InterPro" id="IPR050821">
    <property type="entry name" value="Cytosolic_carboxypeptidase"/>
</dbReference>
<dbReference type="Pfam" id="PF18027">
    <property type="entry name" value="Pepdidase_M14_N"/>
    <property type="match status" value="1"/>
</dbReference>
<dbReference type="PANTHER" id="PTHR12756:SF11">
    <property type="entry name" value="CYTOSOLIC CARBOXYPEPTIDASE 1"/>
    <property type="match status" value="1"/>
</dbReference>
<dbReference type="CDD" id="cd06234">
    <property type="entry name" value="M14_PaCCP-like"/>
    <property type="match status" value="1"/>
</dbReference>
<evidence type="ECO:0000313" key="5">
    <source>
        <dbReference type="Proteomes" id="UP000663814"/>
    </source>
</evidence>
<evidence type="ECO:0000256" key="2">
    <source>
        <dbReference type="PROSITE-ProRule" id="PRU01379"/>
    </source>
</evidence>
<comment type="caution">
    <text evidence="2">Lacks conserved residue(s) required for the propagation of feature annotation.</text>
</comment>
<reference evidence="4 5" key="1">
    <citation type="submission" date="2020-12" db="EMBL/GenBank/DDBJ databases">
        <authorList>
            <person name="Ruan W."/>
            <person name="Khan S.A."/>
            <person name="Jeon C.O."/>
        </authorList>
    </citation>
    <scope>NUCLEOTIDE SEQUENCE [LARGE SCALE GENOMIC DNA]</scope>
    <source>
        <strain evidence="4 5">MA-13</strain>
    </source>
</reference>
<organism evidence="4 5">
    <name type="scientific">Rheinheimera maricola</name>
    <dbReference type="NCBI Taxonomy" id="2793282"/>
    <lineage>
        <taxon>Bacteria</taxon>
        <taxon>Pseudomonadati</taxon>
        <taxon>Pseudomonadota</taxon>
        <taxon>Gammaproteobacteria</taxon>
        <taxon>Chromatiales</taxon>
        <taxon>Chromatiaceae</taxon>
        <taxon>Rheinheimera</taxon>
    </lineage>
</organism>
<accession>A0ABS7X9A8</accession>
<keyword evidence="5" id="KW-1185">Reference proteome</keyword>
<feature type="domain" description="Peptidase M14" evidence="3">
    <location>
        <begin position="111"/>
        <end position="374"/>
    </location>
</feature>
<dbReference type="Gene3D" id="2.60.40.3120">
    <property type="match status" value="1"/>
</dbReference>
<dbReference type="EMBL" id="JAERPS020000003">
    <property type="protein sequence ID" value="MBZ9612129.1"/>
    <property type="molecule type" value="Genomic_DNA"/>
</dbReference>
<dbReference type="Gene3D" id="3.40.630.10">
    <property type="entry name" value="Zn peptidases"/>
    <property type="match status" value="1"/>
</dbReference>
<dbReference type="SUPFAM" id="SSF53187">
    <property type="entry name" value="Zn-dependent exopeptidases"/>
    <property type="match status" value="1"/>
</dbReference>
<evidence type="ECO:0000256" key="1">
    <source>
        <dbReference type="ARBA" id="ARBA00001947"/>
    </source>
</evidence>
<dbReference type="Pfam" id="PF00246">
    <property type="entry name" value="Peptidase_M14"/>
    <property type="match status" value="1"/>
</dbReference>
<dbReference type="PANTHER" id="PTHR12756">
    <property type="entry name" value="CYTOSOLIC CARBOXYPEPTIDASE"/>
    <property type="match status" value="1"/>
</dbReference>
<dbReference type="Proteomes" id="UP000663814">
    <property type="component" value="Unassembled WGS sequence"/>
</dbReference>
<dbReference type="RefSeq" id="WP_205310867.1">
    <property type="nucleotide sequence ID" value="NZ_JAERPS020000003.1"/>
</dbReference>
<comment type="cofactor">
    <cofactor evidence="1">
        <name>Zn(2+)</name>
        <dbReference type="ChEBI" id="CHEBI:29105"/>
    </cofactor>
</comment>
<evidence type="ECO:0000313" key="4">
    <source>
        <dbReference type="EMBL" id="MBZ9612129.1"/>
    </source>
</evidence>
<gene>
    <name evidence="4" type="ORF">I4W93_011040</name>
</gene>
<proteinExistence type="inferred from homology"/>
<sequence length="374" mass="41346">MVKVSTDFDGGAVSIISAEQADNIQLEINKDNKSCTRQWFYFAIESTSDPLQRIRLVNADKVSFSGAWQDYQAFASYDNQHWFRIDTQYLDGELMLTLETTAEKVYYAYFVPYPLTRHSALLQQVAAMPAAQLEVLGQTAQGRDITLIRLGSAAAGAKKIWLIARQQPGETMAQWLAEGVISQLASHFAAQRGDSVPTSFYIVANMNPDGTALGNHRTNANGINLNRHWATPDPLLCPEVYWVKQAMLQYGVDAFIDIHGDETLPYNFMQAETQHPFADQLKLALAELDSHFQTEYDYSNVAVGCGAGSCGTSCGQQKATSFVQQQFGVASILLEASFKPLQSAEQSRHWDHEAAKQLGANLANTLLAICSEID</sequence>
<evidence type="ECO:0000259" key="3">
    <source>
        <dbReference type="PROSITE" id="PS52035"/>
    </source>
</evidence>
<name>A0ABS7X9A8_9GAMM</name>
<reference evidence="4 5" key="2">
    <citation type="submission" date="2021-08" db="EMBL/GenBank/DDBJ databases">
        <title>Rheinheimera aquimaris sp. nov., isolated from seawater of the East Sea in Korea.</title>
        <authorList>
            <person name="Kim K.H."/>
            <person name="Wenting R."/>
            <person name="Kim K.R."/>
            <person name="Jeon C.O."/>
        </authorList>
    </citation>
    <scope>NUCLEOTIDE SEQUENCE [LARGE SCALE GENOMIC DNA]</scope>
    <source>
        <strain evidence="4 5">MA-13</strain>
    </source>
</reference>
<comment type="caution">
    <text evidence="4">The sequence shown here is derived from an EMBL/GenBank/DDBJ whole genome shotgun (WGS) entry which is preliminary data.</text>
</comment>
<comment type="similarity">
    <text evidence="2">Belongs to the peptidase M14 family.</text>
</comment>
<protein>
    <recommendedName>
        <fullName evidence="3">Peptidase M14 domain-containing protein</fullName>
    </recommendedName>
</protein>
<dbReference type="PROSITE" id="PS52035">
    <property type="entry name" value="PEPTIDASE_M14"/>
    <property type="match status" value="1"/>
</dbReference>